<sequence>MAAMIPADDQANYEIFRDCVSEPVLRILAAPPKKEPKKRRKEKRIKKGSKAIDGDQTGGLDKPDEEPNDAEDLGEFIDYLSHDIFTSLPASLRSLNHALYTKSPSLQSTYALPLSASTLASIVASVPVSIADSLTSYALITSPHYNPSVDLPPFLAPILSAYITTATAAPPPYASTRADACELCGRSWIPLTYHHLIPKSTHARVLKRGWHKEEALGSVAWLCRACHSFVHRCAGNEELAREWYTVELLMGREDVGDWVQWVGRVRWKKA</sequence>
<dbReference type="Proteomes" id="UP000504636">
    <property type="component" value="Unplaced"/>
</dbReference>
<dbReference type="EMBL" id="MU003694">
    <property type="protein sequence ID" value="KAF2815525.1"/>
    <property type="molecule type" value="Genomic_DNA"/>
</dbReference>
<evidence type="ECO:0000313" key="3">
    <source>
        <dbReference type="Proteomes" id="UP000504636"/>
    </source>
</evidence>
<gene>
    <name evidence="2 4" type="ORF">BDZ99DRAFT_435917</name>
</gene>
<feature type="region of interest" description="Disordered" evidence="1">
    <location>
        <begin position="30"/>
        <end position="69"/>
    </location>
</feature>
<reference evidence="4" key="3">
    <citation type="submission" date="2025-04" db="UniProtKB">
        <authorList>
            <consortium name="RefSeq"/>
        </authorList>
    </citation>
    <scope>IDENTIFICATION</scope>
    <source>
        <strain evidence="4">CBS 304.34</strain>
    </source>
</reference>
<evidence type="ECO:0000256" key="1">
    <source>
        <dbReference type="SAM" id="MobiDB-lite"/>
    </source>
</evidence>
<dbReference type="RefSeq" id="XP_033582489.1">
    <property type="nucleotide sequence ID" value="XM_033717507.1"/>
</dbReference>
<reference evidence="4" key="2">
    <citation type="submission" date="2020-04" db="EMBL/GenBank/DDBJ databases">
        <authorList>
            <consortium name="NCBI Genome Project"/>
        </authorList>
    </citation>
    <scope>NUCLEOTIDE SEQUENCE</scope>
    <source>
        <strain evidence="4">CBS 304.34</strain>
    </source>
</reference>
<accession>A0A6A6Z5P1</accession>
<feature type="compositionally biased region" description="Basic residues" evidence="1">
    <location>
        <begin position="35"/>
        <end position="49"/>
    </location>
</feature>
<evidence type="ECO:0000313" key="4">
    <source>
        <dbReference type="RefSeq" id="XP_033582489.1"/>
    </source>
</evidence>
<dbReference type="PANTHER" id="PTHR37827:SF1">
    <property type="entry name" value="HNH DOMAIN-CONTAINING PROTEIN"/>
    <property type="match status" value="1"/>
</dbReference>
<dbReference type="PANTHER" id="PTHR37827">
    <property type="entry name" value="TUDOR DOMAIN-CONTAINING PROTEIN"/>
    <property type="match status" value="1"/>
</dbReference>
<organism evidence="2">
    <name type="scientific">Mytilinidion resinicola</name>
    <dbReference type="NCBI Taxonomy" id="574789"/>
    <lineage>
        <taxon>Eukaryota</taxon>
        <taxon>Fungi</taxon>
        <taxon>Dikarya</taxon>
        <taxon>Ascomycota</taxon>
        <taxon>Pezizomycotina</taxon>
        <taxon>Dothideomycetes</taxon>
        <taxon>Pleosporomycetidae</taxon>
        <taxon>Mytilinidiales</taxon>
        <taxon>Mytilinidiaceae</taxon>
        <taxon>Mytilinidion</taxon>
    </lineage>
</organism>
<protein>
    <submittedName>
        <fullName evidence="2 4">Uncharacterized protein</fullName>
    </submittedName>
</protein>
<reference evidence="2 4" key="1">
    <citation type="journal article" date="2020" name="Stud. Mycol.">
        <title>101 Dothideomycetes genomes: a test case for predicting lifestyles and emergence of pathogens.</title>
        <authorList>
            <person name="Haridas S."/>
            <person name="Albert R."/>
            <person name="Binder M."/>
            <person name="Bloem J."/>
            <person name="Labutti K."/>
            <person name="Salamov A."/>
            <person name="Andreopoulos B."/>
            <person name="Baker S."/>
            <person name="Barry K."/>
            <person name="Bills G."/>
            <person name="Bluhm B."/>
            <person name="Cannon C."/>
            <person name="Castanera R."/>
            <person name="Culley D."/>
            <person name="Daum C."/>
            <person name="Ezra D."/>
            <person name="Gonzalez J."/>
            <person name="Henrissat B."/>
            <person name="Kuo A."/>
            <person name="Liang C."/>
            <person name="Lipzen A."/>
            <person name="Lutzoni F."/>
            <person name="Magnuson J."/>
            <person name="Mondo S."/>
            <person name="Nolan M."/>
            <person name="Ohm R."/>
            <person name="Pangilinan J."/>
            <person name="Park H.-J."/>
            <person name="Ramirez L."/>
            <person name="Alfaro M."/>
            <person name="Sun H."/>
            <person name="Tritt A."/>
            <person name="Yoshinaga Y."/>
            <person name="Zwiers L.-H."/>
            <person name="Turgeon B."/>
            <person name="Goodwin S."/>
            <person name="Spatafora J."/>
            <person name="Crous P."/>
            <person name="Grigoriev I."/>
        </authorList>
    </citation>
    <scope>NUCLEOTIDE SEQUENCE</scope>
    <source>
        <strain evidence="2 4">CBS 304.34</strain>
    </source>
</reference>
<dbReference type="OrthoDB" id="4850648at2759"/>
<keyword evidence="3" id="KW-1185">Reference proteome</keyword>
<evidence type="ECO:0000313" key="2">
    <source>
        <dbReference type="EMBL" id="KAF2815525.1"/>
    </source>
</evidence>
<name>A0A6A6Z5P1_9PEZI</name>
<dbReference type="AlphaFoldDB" id="A0A6A6Z5P1"/>
<proteinExistence type="predicted"/>
<dbReference type="GeneID" id="54458400"/>